<comment type="function">
    <text evidence="5">Subunit of the V1 complex of vacuolar(H+)-ATPase (V-ATPase), a multisubunit enzyme composed of a peripheral complex (V1) that hydrolyzes ATP and a membrane integral complex (V0) that translocates protons. V-ATPase is responsible for acidifying and maintaining the pH of intracellular compartments. Subunit C is necessary for the assembly of the catalytic sector of the enzyme and is likely to have a specific function in its catalytic activity. Reversibly leaves the enzyme after glucose depletion, causing the catalytic subcomplex V1 to detach from the V0 section.</text>
</comment>
<accession>A0AAD6GUX1</accession>
<dbReference type="Gene3D" id="3.30.70.100">
    <property type="match status" value="1"/>
</dbReference>
<gene>
    <name evidence="7" type="ORF">N7537_011637</name>
</gene>
<dbReference type="AlphaFoldDB" id="A0AAD6GUX1"/>
<evidence type="ECO:0000256" key="4">
    <source>
        <dbReference type="ARBA" id="ARBA00023065"/>
    </source>
</evidence>
<dbReference type="CDD" id="cd14785">
    <property type="entry name" value="V-ATPase_C"/>
    <property type="match status" value="1"/>
</dbReference>
<evidence type="ECO:0000313" key="8">
    <source>
        <dbReference type="Proteomes" id="UP001213799"/>
    </source>
</evidence>
<sequence length="389" mass="44075">MSKPSKYLLLSLPNSIVPSHHRDDALEAVSTTVSPDNGSTTSFPIPEFKIGTLDALVQQADELSKLEASCQSVVAKVGDALKNILEDEAQIEQMKVVNDKPVDQYLRTFQWNKVKYRADKPLAELIDLLQKEAASIDNDIRFKYSQYNQVKNTLSTLQRKQAGNLSTKSLASVVDPKSIIQDSEYIETHLVAVPAQLVKDFLKTYETVAPMVVPRSAQLVASDSEFTLYAVAAFKKHSVEFVHKCREQKWFPRDFKYIEGGKEEERKEVERVGGDERKVWGETLRLGRTAWSEAVMVWVHILVLRVFVETVLRYGLPLDFVCALVRTQTTKQADSAKRNLEDKYSYLAGNAFGRDKKGRVQRDDPSEMHTGGEGSADYTPYVFYEFEFN</sequence>
<evidence type="ECO:0000256" key="3">
    <source>
        <dbReference type="ARBA" id="ARBA00022781"/>
    </source>
</evidence>
<evidence type="ECO:0000256" key="5">
    <source>
        <dbReference type="ARBA" id="ARBA00053565"/>
    </source>
</evidence>
<proteinExistence type="inferred from homology"/>
<dbReference type="Proteomes" id="UP001213799">
    <property type="component" value="Unassembled WGS sequence"/>
</dbReference>
<keyword evidence="4 6" id="KW-0406">Ion transport</keyword>
<protein>
    <recommendedName>
        <fullName evidence="6">V-type proton ATPase subunit C</fullName>
    </recommendedName>
</protein>
<dbReference type="EMBL" id="JAQJAE010000006">
    <property type="protein sequence ID" value="KAJ5588959.1"/>
    <property type="molecule type" value="Genomic_DNA"/>
</dbReference>
<comment type="subunit">
    <text evidence="6">V-ATPase is a heteromultimeric enzyme composed of a peripheral catalytic V1 complex (components A to H) attached to an integral membrane V0 proton pore complex.</text>
</comment>
<evidence type="ECO:0000256" key="2">
    <source>
        <dbReference type="ARBA" id="ARBA00022448"/>
    </source>
</evidence>
<keyword evidence="2 6" id="KW-0813">Transport</keyword>
<dbReference type="Gene3D" id="3.30.70.1180">
    <property type="entry name" value="Vacuolar atp synthase subunit c, domain 1"/>
    <property type="match status" value="1"/>
</dbReference>
<reference evidence="7" key="1">
    <citation type="journal article" date="2023" name="IMA Fungus">
        <title>Comparative genomic study of the Penicillium genus elucidates a diverse pangenome and 15 lateral gene transfer events.</title>
        <authorList>
            <person name="Petersen C."/>
            <person name="Sorensen T."/>
            <person name="Nielsen M.R."/>
            <person name="Sondergaard T.E."/>
            <person name="Sorensen J.L."/>
            <person name="Fitzpatrick D.A."/>
            <person name="Frisvad J.C."/>
            <person name="Nielsen K.L."/>
        </authorList>
    </citation>
    <scope>NUCLEOTIDE SEQUENCE</scope>
    <source>
        <strain evidence="7">IBT 12815</strain>
    </source>
</reference>
<dbReference type="PANTHER" id="PTHR10137:SF0">
    <property type="entry name" value="V-TYPE PROTON ATPASE SUBUNIT C"/>
    <property type="match status" value="1"/>
</dbReference>
<name>A0AAD6GUX1_9EURO</name>
<comment type="function">
    <text evidence="6">Subunit of the V1 complex of vacuolar(H+)-ATPase (V-ATPase), a multisubunit enzyme composed of a peripheral complex (V1) that hydrolyzes ATP and a membrane integral complex (V0) that translocates protons. V-ATPase is responsible for acidifying and maintaining the pH of intracellular compartments and in some cell types, is targeted to the plasma membrane, where it is responsible for acidifying the extracellular environment. Subunit C is necessary for the assembly of the catalytic sector of the enzyme and is likely to have a specific function in its catalytic activity.</text>
</comment>
<dbReference type="GeneID" id="81592933"/>
<organism evidence="7 8">
    <name type="scientific">Penicillium hordei</name>
    <dbReference type="NCBI Taxonomy" id="40994"/>
    <lineage>
        <taxon>Eukaryota</taxon>
        <taxon>Fungi</taxon>
        <taxon>Dikarya</taxon>
        <taxon>Ascomycota</taxon>
        <taxon>Pezizomycotina</taxon>
        <taxon>Eurotiomycetes</taxon>
        <taxon>Eurotiomycetidae</taxon>
        <taxon>Eurotiales</taxon>
        <taxon>Aspergillaceae</taxon>
        <taxon>Penicillium</taxon>
    </lineage>
</organism>
<reference evidence="7" key="2">
    <citation type="submission" date="2023-01" db="EMBL/GenBank/DDBJ databases">
        <authorList>
            <person name="Petersen C."/>
        </authorList>
    </citation>
    <scope>NUCLEOTIDE SEQUENCE</scope>
    <source>
        <strain evidence="7">IBT 12815</strain>
    </source>
</reference>
<keyword evidence="8" id="KW-1185">Reference proteome</keyword>
<dbReference type="PANTHER" id="PTHR10137">
    <property type="entry name" value="V-TYPE PROTON ATPASE SUBUNIT C"/>
    <property type="match status" value="1"/>
</dbReference>
<dbReference type="InterPro" id="IPR004907">
    <property type="entry name" value="ATPase_V1-cplx_csu"/>
</dbReference>
<evidence type="ECO:0000256" key="6">
    <source>
        <dbReference type="RuleBase" id="RU364010"/>
    </source>
</evidence>
<keyword evidence="3 6" id="KW-0375">Hydrogen ion transport</keyword>
<dbReference type="Pfam" id="PF03223">
    <property type="entry name" value="V-ATPase_C"/>
    <property type="match status" value="1"/>
</dbReference>
<comment type="similarity">
    <text evidence="1 6">Belongs to the V-ATPase C subunit family.</text>
</comment>
<evidence type="ECO:0000256" key="1">
    <source>
        <dbReference type="ARBA" id="ARBA00006138"/>
    </source>
</evidence>
<evidence type="ECO:0000313" key="7">
    <source>
        <dbReference type="EMBL" id="KAJ5588959.1"/>
    </source>
</evidence>
<dbReference type="GO" id="GO:0046961">
    <property type="term" value="F:proton-transporting ATPase activity, rotational mechanism"/>
    <property type="evidence" value="ECO:0007669"/>
    <property type="project" value="InterPro"/>
</dbReference>
<dbReference type="GO" id="GO:0000221">
    <property type="term" value="C:vacuolar proton-transporting V-type ATPase, V1 domain"/>
    <property type="evidence" value="ECO:0007669"/>
    <property type="project" value="TreeGrafter"/>
</dbReference>
<comment type="caution">
    <text evidence="7">The sequence shown here is derived from an EMBL/GenBank/DDBJ whole genome shotgun (WGS) entry which is preliminary data.</text>
</comment>
<dbReference type="FunFam" id="3.30.70.100:FF:000002">
    <property type="entry name" value="V-type proton ATPase subunit C"/>
    <property type="match status" value="1"/>
</dbReference>
<dbReference type="RefSeq" id="XP_056747978.1">
    <property type="nucleotide sequence ID" value="XM_056902691.1"/>
</dbReference>
<dbReference type="Gene3D" id="1.20.1460.10">
    <property type="entry name" value="subunit c (vma5p) of the yeast v-atpase, domain 2"/>
    <property type="match status" value="1"/>
</dbReference>
<dbReference type="SUPFAM" id="SSF118203">
    <property type="entry name" value="Vacuolar ATP synthase subunit C"/>
    <property type="match status" value="1"/>
</dbReference>
<dbReference type="InterPro" id="IPR036132">
    <property type="entry name" value="Vac_ATP_synth_c_sf"/>
</dbReference>